<name>A0ABN9X153_9DINO</name>
<organism evidence="2 3">
    <name type="scientific">Prorocentrum cordatum</name>
    <dbReference type="NCBI Taxonomy" id="2364126"/>
    <lineage>
        <taxon>Eukaryota</taxon>
        <taxon>Sar</taxon>
        <taxon>Alveolata</taxon>
        <taxon>Dinophyceae</taxon>
        <taxon>Prorocentrales</taxon>
        <taxon>Prorocentraceae</taxon>
        <taxon>Prorocentrum</taxon>
    </lineage>
</organism>
<protein>
    <submittedName>
        <fullName evidence="2">Uncharacterized protein</fullName>
    </submittedName>
</protein>
<proteinExistence type="predicted"/>
<sequence>QELRGEQPLQAGHHVAESEALRAAAHDQPEAAVGSLGCLGPARRRERRRGAWTVQLDAPSKTTNNFGTKLYHMDGISQPDASARELGLCRDVL</sequence>
<feature type="compositionally biased region" description="Basic and acidic residues" evidence="1">
    <location>
        <begin position="14"/>
        <end position="29"/>
    </location>
</feature>
<keyword evidence="3" id="KW-1185">Reference proteome</keyword>
<feature type="non-terminal residue" evidence="2">
    <location>
        <position position="1"/>
    </location>
</feature>
<dbReference type="EMBL" id="CAUYUJ010019694">
    <property type="protein sequence ID" value="CAK0892988.1"/>
    <property type="molecule type" value="Genomic_DNA"/>
</dbReference>
<feature type="non-terminal residue" evidence="2">
    <location>
        <position position="93"/>
    </location>
</feature>
<feature type="region of interest" description="Disordered" evidence="1">
    <location>
        <begin position="1"/>
        <end position="39"/>
    </location>
</feature>
<evidence type="ECO:0000313" key="3">
    <source>
        <dbReference type="Proteomes" id="UP001189429"/>
    </source>
</evidence>
<comment type="caution">
    <text evidence="2">The sequence shown here is derived from an EMBL/GenBank/DDBJ whole genome shotgun (WGS) entry which is preliminary data.</text>
</comment>
<dbReference type="Proteomes" id="UP001189429">
    <property type="component" value="Unassembled WGS sequence"/>
</dbReference>
<evidence type="ECO:0000256" key="1">
    <source>
        <dbReference type="SAM" id="MobiDB-lite"/>
    </source>
</evidence>
<accession>A0ABN9X153</accession>
<evidence type="ECO:0000313" key="2">
    <source>
        <dbReference type="EMBL" id="CAK0892988.1"/>
    </source>
</evidence>
<reference evidence="2" key="1">
    <citation type="submission" date="2023-10" db="EMBL/GenBank/DDBJ databases">
        <authorList>
            <person name="Chen Y."/>
            <person name="Shah S."/>
            <person name="Dougan E. K."/>
            <person name="Thang M."/>
            <person name="Chan C."/>
        </authorList>
    </citation>
    <scope>NUCLEOTIDE SEQUENCE [LARGE SCALE GENOMIC DNA]</scope>
</reference>
<gene>
    <name evidence="2" type="ORF">PCOR1329_LOCUS72484</name>
</gene>